<reference evidence="2 3" key="1">
    <citation type="journal article" date="2019" name="Nat. Ecol. Evol.">
        <title>Megaphylogeny resolves global patterns of mushroom evolution.</title>
        <authorList>
            <person name="Varga T."/>
            <person name="Krizsan K."/>
            <person name="Foldi C."/>
            <person name="Dima B."/>
            <person name="Sanchez-Garcia M."/>
            <person name="Sanchez-Ramirez S."/>
            <person name="Szollosi G.J."/>
            <person name="Szarkandi J.G."/>
            <person name="Papp V."/>
            <person name="Albert L."/>
            <person name="Andreopoulos W."/>
            <person name="Angelini C."/>
            <person name="Antonin V."/>
            <person name="Barry K.W."/>
            <person name="Bougher N.L."/>
            <person name="Buchanan P."/>
            <person name="Buyck B."/>
            <person name="Bense V."/>
            <person name="Catcheside P."/>
            <person name="Chovatia M."/>
            <person name="Cooper J."/>
            <person name="Damon W."/>
            <person name="Desjardin D."/>
            <person name="Finy P."/>
            <person name="Geml J."/>
            <person name="Haridas S."/>
            <person name="Hughes K."/>
            <person name="Justo A."/>
            <person name="Karasinski D."/>
            <person name="Kautmanova I."/>
            <person name="Kiss B."/>
            <person name="Kocsube S."/>
            <person name="Kotiranta H."/>
            <person name="LaButti K.M."/>
            <person name="Lechner B.E."/>
            <person name="Liimatainen K."/>
            <person name="Lipzen A."/>
            <person name="Lukacs Z."/>
            <person name="Mihaltcheva S."/>
            <person name="Morgado L.N."/>
            <person name="Niskanen T."/>
            <person name="Noordeloos M.E."/>
            <person name="Ohm R.A."/>
            <person name="Ortiz-Santana B."/>
            <person name="Ovrebo C."/>
            <person name="Racz N."/>
            <person name="Riley R."/>
            <person name="Savchenko A."/>
            <person name="Shiryaev A."/>
            <person name="Soop K."/>
            <person name="Spirin V."/>
            <person name="Szebenyi C."/>
            <person name="Tomsovsky M."/>
            <person name="Tulloss R.E."/>
            <person name="Uehling J."/>
            <person name="Grigoriev I.V."/>
            <person name="Vagvolgyi C."/>
            <person name="Papp T."/>
            <person name="Martin F.M."/>
            <person name="Miettinen O."/>
            <person name="Hibbett D.S."/>
            <person name="Nagy L.G."/>
        </authorList>
    </citation>
    <scope>NUCLEOTIDE SEQUENCE [LARGE SCALE GENOMIC DNA]</scope>
    <source>
        <strain evidence="2 3">CBS 309.79</strain>
    </source>
</reference>
<feature type="region of interest" description="Disordered" evidence="1">
    <location>
        <begin position="151"/>
        <end position="172"/>
    </location>
</feature>
<sequence length="172" mass="19248">MQSGINRCKEKRPSLCTTSRHGVILIEIQHTQLILARELLLNGHSAALEEALFLVPHNVCTACDNLVEGFLRGAVAIWALQLEKAQGRCLQVKVGMVKSESESGQDEPAVSIVNSCQMLRSLVYQGDFESAVEALQSWQIEAKEYLAGKSRKRRMKIPRGRETPPFQPLRQH</sequence>
<evidence type="ECO:0000313" key="2">
    <source>
        <dbReference type="EMBL" id="TFK96897.1"/>
    </source>
</evidence>
<name>A0A5C3Q6W1_9AGAR</name>
<protein>
    <submittedName>
        <fullName evidence="2">Uncharacterized protein</fullName>
    </submittedName>
</protein>
<dbReference type="EMBL" id="ML178853">
    <property type="protein sequence ID" value="TFK96897.1"/>
    <property type="molecule type" value="Genomic_DNA"/>
</dbReference>
<accession>A0A5C3Q6W1</accession>
<evidence type="ECO:0000313" key="3">
    <source>
        <dbReference type="Proteomes" id="UP000305067"/>
    </source>
</evidence>
<keyword evidence="3" id="KW-1185">Reference proteome</keyword>
<evidence type="ECO:0000256" key="1">
    <source>
        <dbReference type="SAM" id="MobiDB-lite"/>
    </source>
</evidence>
<proteinExistence type="predicted"/>
<dbReference type="AlphaFoldDB" id="A0A5C3Q6W1"/>
<dbReference type="Proteomes" id="UP000305067">
    <property type="component" value="Unassembled WGS sequence"/>
</dbReference>
<gene>
    <name evidence="2" type="ORF">BDV98DRAFT_635049</name>
</gene>
<organism evidence="2 3">
    <name type="scientific">Pterulicium gracile</name>
    <dbReference type="NCBI Taxonomy" id="1884261"/>
    <lineage>
        <taxon>Eukaryota</taxon>
        <taxon>Fungi</taxon>
        <taxon>Dikarya</taxon>
        <taxon>Basidiomycota</taxon>
        <taxon>Agaricomycotina</taxon>
        <taxon>Agaricomycetes</taxon>
        <taxon>Agaricomycetidae</taxon>
        <taxon>Agaricales</taxon>
        <taxon>Pleurotineae</taxon>
        <taxon>Pterulaceae</taxon>
        <taxon>Pterulicium</taxon>
    </lineage>
</organism>